<organism evidence="3 4">
    <name type="scientific">Krasilnikovia cinnamomea</name>
    <dbReference type="NCBI Taxonomy" id="349313"/>
    <lineage>
        <taxon>Bacteria</taxon>
        <taxon>Bacillati</taxon>
        <taxon>Actinomycetota</taxon>
        <taxon>Actinomycetes</taxon>
        <taxon>Micromonosporales</taxon>
        <taxon>Micromonosporaceae</taxon>
        <taxon>Krasilnikovia</taxon>
    </lineage>
</organism>
<keyword evidence="4" id="KW-1185">Reference proteome</keyword>
<evidence type="ECO:0000256" key="2">
    <source>
        <dbReference type="SAM" id="Phobius"/>
    </source>
</evidence>
<feature type="compositionally biased region" description="Pro residues" evidence="1">
    <location>
        <begin position="188"/>
        <end position="199"/>
    </location>
</feature>
<feature type="compositionally biased region" description="Low complexity" evidence="1">
    <location>
        <begin position="200"/>
        <end position="215"/>
    </location>
</feature>
<evidence type="ECO:0000313" key="3">
    <source>
        <dbReference type="EMBL" id="RZU52174.1"/>
    </source>
</evidence>
<dbReference type="Proteomes" id="UP000292564">
    <property type="component" value="Unassembled WGS sequence"/>
</dbReference>
<reference evidence="3 4" key="1">
    <citation type="submission" date="2019-02" db="EMBL/GenBank/DDBJ databases">
        <title>Sequencing the genomes of 1000 actinobacteria strains.</title>
        <authorList>
            <person name="Klenk H.-P."/>
        </authorList>
    </citation>
    <scope>NUCLEOTIDE SEQUENCE [LARGE SCALE GENOMIC DNA]</scope>
    <source>
        <strain evidence="3 4">DSM 45162</strain>
    </source>
</reference>
<feature type="transmembrane region" description="Helical" evidence="2">
    <location>
        <begin position="94"/>
        <end position="119"/>
    </location>
</feature>
<protein>
    <submittedName>
        <fullName evidence="3">Uncharacterized protein</fullName>
    </submittedName>
</protein>
<proteinExistence type="predicted"/>
<keyword evidence="2" id="KW-0472">Membrane</keyword>
<feature type="compositionally biased region" description="Basic and acidic residues" evidence="1">
    <location>
        <begin position="291"/>
        <end position="306"/>
    </location>
</feature>
<evidence type="ECO:0000256" key="1">
    <source>
        <dbReference type="SAM" id="MobiDB-lite"/>
    </source>
</evidence>
<feature type="transmembrane region" description="Helical" evidence="2">
    <location>
        <begin position="24"/>
        <end position="45"/>
    </location>
</feature>
<keyword evidence="2" id="KW-0812">Transmembrane</keyword>
<gene>
    <name evidence="3" type="ORF">EV385_4018</name>
</gene>
<dbReference type="RefSeq" id="WP_130510826.1">
    <property type="nucleotide sequence ID" value="NZ_SHKY01000001.1"/>
</dbReference>
<evidence type="ECO:0000313" key="4">
    <source>
        <dbReference type="Proteomes" id="UP000292564"/>
    </source>
</evidence>
<feature type="compositionally biased region" description="Low complexity" evidence="1">
    <location>
        <begin position="225"/>
        <end position="239"/>
    </location>
</feature>
<comment type="caution">
    <text evidence="3">The sequence shown here is derived from an EMBL/GenBank/DDBJ whole genome shotgun (WGS) entry which is preliminary data.</text>
</comment>
<keyword evidence="2" id="KW-1133">Transmembrane helix</keyword>
<name>A0A4Q7ZND0_9ACTN</name>
<feature type="transmembrane region" description="Helical" evidence="2">
    <location>
        <begin position="65"/>
        <end position="82"/>
    </location>
</feature>
<feature type="transmembrane region" description="Helical" evidence="2">
    <location>
        <begin position="131"/>
        <end position="152"/>
    </location>
</feature>
<dbReference type="OrthoDB" id="3298044at2"/>
<feature type="region of interest" description="Disordered" evidence="1">
    <location>
        <begin position="176"/>
        <end position="318"/>
    </location>
</feature>
<dbReference type="EMBL" id="SHKY01000001">
    <property type="protein sequence ID" value="RZU52174.1"/>
    <property type="molecule type" value="Genomic_DNA"/>
</dbReference>
<dbReference type="AlphaFoldDB" id="A0A4Q7ZND0"/>
<sequence length="318" mass="33297">MTSQPEPPGEARPDFARLRPVRDLAAYVLVGLPAIMLFVAVLRLVPSGVGEQFASRTQESFYNFVNLPVVLFPVGAVLLSLVGPRHPKARLITLVALAEYAAAAFFGVVFGVLVGLVKIAGFSVRIAFEELLLRVGWLAVLVIAAYAVWELWRHLFTAPKAAPGLYGQPSYGVPGTYPGQPGYGQPGPVQPISPQPTGPQPGAAEPGPAQPGPGASWNTPGGAGAQPWGSAPSSPAAPSTAVWGQPQGGSTPPTWGQPPAPPEPGTYGRPTVYGSPQPGAFAEPTQFVSQHRQDDDRTRVVGDERPGFGPAGDDLPRR</sequence>
<accession>A0A4Q7ZND0</accession>
<feature type="compositionally biased region" description="Pro residues" evidence="1">
    <location>
        <begin position="255"/>
        <end position="264"/>
    </location>
</feature>